<dbReference type="Gene3D" id="2.40.30.10">
    <property type="entry name" value="Translation factors"/>
    <property type="match status" value="2"/>
</dbReference>
<comment type="subunit">
    <text evidence="7">Part of the 50S ribosomal subunit. Forms a cluster with proteins L14 and L19.</text>
</comment>
<name>A0A1G2E3C7_9BACT</name>
<keyword evidence="4 7" id="KW-0689">Ribosomal protein</keyword>
<dbReference type="FunFam" id="2.40.30.10:FF:000004">
    <property type="entry name" value="50S ribosomal protein L3"/>
    <property type="match status" value="1"/>
</dbReference>
<comment type="function">
    <text evidence="7">One of the primary rRNA binding proteins, it binds directly near the 3'-end of the 23S rRNA, where it nucleates assembly of the 50S subunit.</text>
</comment>
<dbReference type="HAMAP" id="MF_01325_B">
    <property type="entry name" value="Ribosomal_uL3_B"/>
    <property type="match status" value="1"/>
</dbReference>
<dbReference type="Pfam" id="PF00297">
    <property type="entry name" value="Ribosomal_L3"/>
    <property type="match status" value="1"/>
</dbReference>
<keyword evidence="5 7" id="KW-0687">Ribonucleoprotein</keyword>
<dbReference type="PANTHER" id="PTHR11229">
    <property type="entry name" value="50S RIBOSOMAL PROTEIN L3"/>
    <property type="match status" value="1"/>
</dbReference>
<dbReference type="GO" id="GO:0006412">
    <property type="term" value="P:translation"/>
    <property type="evidence" value="ECO:0007669"/>
    <property type="project" value="UniProtKB-UniRule"/>
</dbReference>
<dbReference type="EMBL" id="MHMA01000037">
    <property type="protein sequence ID" value="OGZ19751.1"/>
    <property type="molecule type" value="Genomic_DNA"/>
</dbReference>
<dbReference type="GO" id="GO:0022625">
    <property type="term" value="C:cytosolic large ribosomal subunit"/>
    <property type="evidence" value="ECO:0007669"/>
    <property type="project" value="TreeGrafter"/>
</dbReference>
<dbReference type="NCBIfam" id="TIGR03625">
    <property type="entry name" value="L3_bact"/>
    <property type="match status" value="1"/>
</dbReference>
<accession>A0A1G2E3C7</accession>
<sequence length="199" mass="21785">MKFILGLKLGMSQIFDKDGNIVPLTLIEAGPCQITQVKTKKSDGYESLQIGFKEIEKKKKIKKPMQHKPFRFIREFRDKGSALAGNVGDKIDVSIFKEGDIVKVAGVAKGKGFQGGMRRWGFHGKKATHGVKHEARTVGSIGDSGMERVIKGKKMPGRMGGSRITVKNLQVIKVDKDNNLLAVRGAIPGNEGTLVEIRA</sequence>
<dbReference type="InterPro" id="IPR019927">
    <property type="entry name" value="Ribosomal_uL3_bac/org-type"/>
</dbReference>
<protein>
    <recommendedName>
        <fullName evidence="6 7">Large ribosomal subunit protein uL3</fullName>
    </recommendedName>
</protein>
<dbReference type="GO" id="GO:0003735">
    <property type="term" value="F:structural constituent of ribosome"/>
    <property type="evidence" value="ECO:0007669"/>
    <property type="project" value="UniProtKB-UniRule"/>
</dbReference>
<evidence type="ECO:0000256" key="3">
    <source>
        <dbReference type="ARBA" id="ARBA00022884"/>
    </source>
</evidence>
<comment type="caution">
    <text evidence="8">The sequence shown here is derived from an EMBL/GenBank/DDBJ whole genome shotgun (WGS) entry which is preliminary data.</text>
</comment>
<gene>
    <name evidence="7" type="primary">rplC</name>
    <name evidence="8" type="ORF">A2654_02845</name>
</gene>
<evidence type="ECO:0000256" key="7">
    <source>
        <dbReference type="HAMAP-Rule" id="MF_01325"/>
    </source>
</evidence>
<evidence type="ECO:0000256" key="4">
    <source>
        <dbReference type="ARBA" id="ARBA00022980"/>
    </source>
</evidence>
<evidence type="ECO:0000256" key="5">
    <source>
        <dbReference type="ARBA" id="ARBA00023274"/>
    </source>
</evidence>
<reference evidence="8 9" key="1">
    <citation type="journal article" date="2016" name="Nat. Commun.">
        <title>Thousands of microbial genomes shed light on interconnected biogeochemical processes in an aquifer system.</title>
        <authorList>
            <person name="Anantharaman K."/>
            <person name="Brown C.T."/>
            <person name="Hug L.A."/>
            <person name="Sharon I."/>
            <person name="Castelle C.J."/>
            <person name="Probst A.J."/>
            <person name="Thomas B.C."/>
            <person name="Singh A."/>
            <person name="Wilkins M.J."/>
            <person name="Karaoz U."/>
            <person name="Brodie E.L."/>
            <person name="Williams K.H."/>
            <person name="Hubbard S.S."/>
            <person name="Banfield J.F."/>
        </authorList>
    </citation>
    <scope>NUCLEOTIDE SEQUENCE [LARGE SCALE GENOMIC DNA]</scope>
</reference>
<comment type="similarity">
    <text evidence="1 7">Belongs to the universal ribosomal protein uL3 family.</text>
</comment>
<evidence type="ECO:0000256" key="6">
    <source>
        <dbReference type="ARBA" id="ARBA00035243"/>
    </source>
</evidence>
<dbReference type="InterPro" id="IPR009000">
    <property type="entry name" value="Transl_B-barrel_sf"/>
</dbReference>
<evidence type="ECO:0000256" key="2">
    <source>
        <dbReference type="ARBA" id="ARBA00022730"/>
    </source>
</evidence>
<organism evidence="8 9">
    <name type="scientific">Candidatus Nealsonbacteria bacterium RIFCSPHIGHO2_01_FULL_43_31</name>
    <dbReference type="NCBI Taxonomy" id="1801665"/>
    <lineage>
        <taxon>Bacteria</taxon>
        <taxon>Candidatus Nealsoniibacteriota</taxon>
    </lineage>
</organism>
<evidence type="ECO:0000313" key="9">
    <source>
        <dbReference type="Proteomes" id="UP000178721"/>
    </source>
</evidence>
<dbReference type="AlphaFoldDB" id="A0A1G2E3C7"/>
<evidence type="ECO:0000256" key="1">
    <source>
        <dbReference type="ARBA" id="ARBA00006540"/>
    </source>
</evidence>
<dbReference type="InterPro" id="IPR000597">
    <property type="entry name" value="Ribosomal_uL3"/>
</dbReference>
<dbReference type="GO" id="GO:0019843">
    <property type="term" value="F:rRNA binding"/>
    <property type="evidence" value="ECO:0007669"/>
    <property type="project" value="UniProtKB-UniRule"/>
</dbReference>
<dbReference type="SUPFAM" id="SSF50447">
    <property type="entry name" value="Translation proteins"/>
    <property type="match status" value="1"/>
</dbReference>
<evidence type="ECO:0000313" key="8">
    <source>
        <dbReference type="EMBL" id="OGZ19751.1"/>
    </source>
</evidence>
<dbReference type="Proteomes" id="UP000178721">
    <property type="component" value="Unassembled WGS sequence"/>
</dbReference>
<dbReference type="PANTHER" id="PTHR11229:SF16">
    <property type="entry name" value="LARGE RIBOSOMAL SUBUNIT PROTEIN UL3C"/>
    <property type="match status" value="1"/>
</dbReference>
<proteinExistence type="inferred from homology"/>
<keyword evidence="2 7" id="KW-0699">rRNA-binding</keyword>
<keyword evidence="3 7" id="KW-0694">RNA-binding</keyword>